<organism evidence="1 2">
    <name type="scientific">Tsukamurella spumae</name>
    <dbReference type="NCBI Taxonomy" id="44753"/>
    <lineage>
        <taxon>Bacteria</taxon>
        <taxon>Bacillati</taxon>
        <taxon>Actinomycetota</taxon>
        <taxon>Actinomycetes</taxon>
        <taxon>Mycobacteriales</taxon>
        <taxon>Tsukamurellaceae</taxon>
        <taxon>Tsukamurella</taxon>
    </lineage>
</organism>
<dbReference type="RefSeq" id="WP_168543915.1">
    <property type="nucleotide sequence ID" value="NZ_BAAAKS010000031.1"/>
</dbReference>
<proteinExistence type="predicted"/>
<dbReference type="Proteomes" id="UP000582646">
    <property type="component" value="Unassembled WGS sequence"/>
</dbReference>
<dbReference type="EMBL" id="JAAXOQ010000001">
    <property type="protein sequence ID" value="NKY16784.1"/>
    <property type="molecule type" value="Genomic_DNA"/>
</dbReference>
<accession>A0A846WV82</accession>
<dbReference type="Gene3D" id="3.30.2020.10">
    <property type="entry name" value="NE0471-like N-terminal domain"/>
    <property type="match status" value="1"/>
</dbReference>
<dbReference type="InterPro" id="IPR036782">
    <property type="entry name" value="NE0471-like_N"/>
</dbReference>
<sequence>MAVPWPIVGVESRGGTWVRLRHADGTVADHDFSYLLGGAGVFRYLTGEMIPEAGICDGGTVGWETDAGVVDLAPDALWEHAVLGLCPGGVCRGWTPAHTVLVPRGGR</sequence>
<dbReference type="AlphaFoldDB" id="A0A846WV82"/>
<keyword evidence="2" id="KW-1185">Reference proteome</keyword>
<name>A0A846WV82_9ACTN</name>
<comment type="caution">
    <text evidence="1">The sequence shown here is derived from an EMBL/GenBank/DDBJ whole genome shotgun (WGS) entry which is preliminary data.</text>
</comment>
<gene>
    <name evidence="1" type="ORF">HF999_00100</name>
</gene>
<evidence type="ECO:0000313" key="1">
    <source>
        <dbReference type="EMBL" id="NKY16784.1"/>
    </source>
</evidence>
<reference evidence="1 2" key="1">
    <citation type="submission" date="2020-04" db="EMBL/GenBank/DDBJ databases">
        <title>MicrobeNet Type strains.</title>
        <authorList>
            <person name="Nicholson A.C."/>
        </authorList>
    </citation>
    <scope>NUCLEOTIDE SEQUENCE [LARGE SCALE GENOMIC DNA]</scope>
    <source>
        <strain evidence="1 2">DSM 44113</strain>
    </source>
</reference>
<evidence type="ECO:0008006" key="3">
    <source>
        <dbReference type="Google" id="ProtNLM"/>
    </source>
</evidence>
<protein>
    <recommendedName>
        <fullName evidence="3">DUF2442 domain-containing protein</fullName>
    </recommendedName>
</protein>
<evidence type="ECO:0000313" key="2">
    <source>
        <dbReference type="Proteomes" id="UP000582646"/>
    </source>
</evidence>
<dbReference type="SUPFAM" id="SSF143880">
    <property type="entry name" value="NE0471 N-terminal domain-like"/>
    <property type="match status" value="1"/>
</dbReference>